<evidence type="ECO:0000313" key="5">
    <source>
        <dbReference type="Proteomes" id="UP000288096"/>
    </source>
</evidence>
<reference evidence="5" key="1">
    <citation type="submission" date="2017-11" db="EMBL/GenBank/DDBJ databases">
        <authorList>
            <person name="Watanabe M."/>
            <person name="Kojima H."/>
        </authorList>
    </citation>
    <scope>NUCLEOTIDE SEQUENCE [LARGE SCALE GENOMIC DNA]</scope>
    <source>
        <strain evidence="5">Tokyo 01</strain>
    </source>
</reference>
<dbReference type="EMBL" id="BEXT01000001">
    <property type="protein sequence ID" value="GBC61010.1"/>
    <property type="molecule type" value="Genomic_DNA"/>
</dbReference>
<comment type="caution">
    <text evidence="4">The sequence shown here is derived from an EMBL/GenBank/DDBJ whole genome shotgun (WGS) entry which is preliminary data.</text>
</comment>
<dbReference type="GO" id="GO:0004869">
    <property type="term" value="F:cysteine-type endopeptidase inhibitor activity"/>
    <property type="evidence" value="ECO:0007669"/>
    <property type="project" value="UniProtKB-KW"/>
</dbReference>
<dbReference type="Gene3D" id="2.60.40.2020">
    <property type="match status" value="1"/>
</dbReference>
<feature type="domain" description="Proteinase inhibitor I42 chagasin" evidence="3">
    <location>
        <begin position="5"/>
        <end position="49"/>
    </location>
</feature>
<gene>
    <name evidence="4" type="ORF">DENIS_1970</name>
</gene>
<name>A0A401FVM4_9BACT</name>
<keyword evidence="2" id="KW-0789">Thiol protease inhibitor</keyword>
<dbReference type="SUPFAM" id="SSF141066">
    <property type="entry name" value="ICP-like"/>
    <property type="match status" value="1"/>
</dbReference>
<dbReference type="InterPro" id="IPR018990">
    <property type="entry name" value="Prot_inh_I42_chagasin"/>
</dbReference>
<evidence type="ECO:0000256" key="1">
    <source>
        <dbReference type="ARBA" id="ARBA00022690"/>
    </source>
</evidence>
<accession>A0A401FVM4</accession>
<keyword evidence="1" id="KW-0646">Protease inhibitor</keyword>
<sequence length="55" mass="6184">MNPDAIFGGGGIRISIFKAKASGTVKIQMTLRREWEPENSVIDSFEVTIHIRDNH</sequence>
<dbReference type="AlphaFoldDB" id="A0A401FVM4"/>
<dbReference type="RefSeq" id="WP_124328348.1">
    <property type="nucleotide sequence ID" value="NZ_BEXT01000001.1"/>
</dbReference>
<evidence type="ECO:0000259" key="3">
    <source>
        <dbReference type="Pfam" id="PF09394"/>
    </source>
</evidence>
<proteinExistence type="predicted"/>
<protein>
    <recommendedName>
        <fullName evidence="3">Proteinase inhibitor I42 chagasin domain-containing protein</fullName>
    </recommendedName>
</protein>
<evidence type="ECO:0000256" key="2">
    <source>
        <dbReference type="ARBA" id="ARBA00022704"/>
    </source>
</evidence>
<organism evidence="4 5">
    <name type="scientific">Desulfonema ishimotonii</name>
    <dbReference type="NCBI Taxonomy" id="45657"/>
    <lineage>
        <taxon>Bacteria</taxon>
        <taxon>Pseudomonadati</taxon>
        <taxon>Thermodesulfobacteriota</taxon>
        <taxon>Desulfobacteria</taxon>
        <taxon>Desulfobacterales</taxon>
        <taxon>Desulfococcaceae</taxon>
        <taxon>Desulfonema</taxon>
    </lineage>
</organism>
<dbReference type="Proteomes" id="UP000288096">
    <property type="component" value="Unassembled WGS sequence"/>
</dbReference>
<keyword evidence="5" id="KW-1185">Reference proteome</keyword>
<evidence type="ECO:0000313" key="4">
    <source>
        <dbReference type="EMBL" id="GBC61010.1"/>
    </source>
</evidence>
<reference evidence="5" key="2">
    <citation type="submission" date="2019-01" db="EMBL/GenBank/DDBJ databases">
        <title>Genome sequence of Desulfonema ishimotonii strain Tokyo 01.</title>
        <authorList>
            <person name="Fukui M."/>
        </authorList>
    </citation>
    <scope>NUCLEOTIDE SEQUENCE [LARGE SCALE GENOMIC DNA]</scope>
    <source>
        <strain evidence="5">Tokyo 01</strain>
    </source>
</reference>
<dbReference type="Pfam" id="PF09394">
    <property type="entry name" value="Inhibitor_I42"/>
    <property type="match status" value="1"/>
</dbReference>
<dbReference type="InterPro" id="IPR036331">
    <property type="entry name" value="Chagasin-like_sf"/>
</dbReference>